<dbReference type="SUPFAM" id="SSF51703">
    <property type="entry name" value="Cobalamin (vitamin B12)-dependent enzymes"/>
    <property type="match status" value="1"/>
</dbReference>
<evidence type="ECO:0000256" key="6">
    <source>
        <dbReference type="ARBA" id="ARBA00023285"/>
    </source>
</evidence>
<dbReference type="AlphaFoldDB" id="A0AAV2SEG6"/>
<evidence type="ECO:0000259" key="7">
    <source>
        <dbReference type="Pfam" id="PF01642"/>
    </source>
</evidence>
<dbReference type="Pfam" id="PF01642">
    <property type="entry name" value="MM_CoA_mutase"/>
    <property type="match status" value="1"/>
</dbReference>
<evidence type="ECO:0000313" key="8">
    <source>
        <dbReference type="EMBL" id="CAL4180142.1"/>
    </source>
</evidence>
<dbReference type="GO" id="GO:0031419">
    <property type="term" value="F:cobalamin binding"/>
    <property type="evidence" value="ECO:0007669"/>
    <property type="project" value="InterPro"/>
</dbReference>
<sequence length="385" mass="42476">MHKPNPGNMAPHGIRHGIMEANVRRHRHNTMTRPGQVDIAFDTILHKSLLRNSSRVSNTSKVAVASSEVATAVEALVVVAPTEVAVSLSVAAEVAVASTEVAIVIEAENKQTKIEPHCTIEVNLSTRHMIYKIYLWSGTISPIINSHSTRHIPRFSDTVAYMNGLHFYLNEDKDDSLQNLMYQFGDMLAAVCATDVHEGFRFTSPYSMFCSWRSGLSFLIGTGNMKRSGKPCLPHLLHFFLNLRNNRTALTAPFPKTWRNPAQDPYNNIIRTTVEAMAAVFGGTQSLHTNSFDEALGLPTVFSARIARNTQIILQEETGIPKVIDPWAGSYAMEALTQEVYDAGLAIIQEVEAMGGMAKAVASGFCRLPYVESLTVLEDFMVNHS</sequence>
<keyword evidence="6" id="KW-0170">Cobalt</keyword>
<keyword evidence="4" id="KW-0846">Cobalamin</keyword>
<dbReference type="GO" id="GO:0019678">
    <property type="term" value="P:propionate metabolic process, methylmalonyl pathway"/>
    <property type="evidence" value="ECO:0007669"/>
    <property type="project" value="TreeGrafter"/>
</dbReference>
<dbReference type="Proteomes" id="UP001497623">
    <property type="component" value="Unassembled WGS sequence"/>
</dbReference>
<dbReference type="InterPro" id="IPR016176">
    <property type="entry name" value="Cbl-dep_enz_cat"/>
</dbReference>
<keyword evidence="5" id="KW-0413">Isomerase</keyword>
<dbReference type="GO" id="GO:0005739">
    <property type="term" value="C:mitochondrion"/>
    <property type="evidence" value="ECO:0007669"/>
    <property type="project" value="TreeGrafter"/>
</dbReference>
<evidence type="ECO:0000256" key="4">
    <source>
        <dbReference type="ARBA" id="ARBA00022628"/>
    </source>
</evidence>
<evidence type="ECO:0000256" key="3">
    <source>
        <dbReference type="ARBA" id="ARBA00012398"/>
    </source>
</evidence>
<reference evidence="8 9" key="1">
    <citation type="submission" date="2024-05" db="EMBL/GenBank/DDBJ databases">
        <authorList>
            <person name="Wallberg A."/>
        </authorList>
    </citation>
    <scope>NUCLEOTIDE SEQUENCE [LARGE SCALE GENOMIC DNA]</scope>
</reference>
<dbReference type="PANTHER" id="PTHR48101">
    <property type="entry name" value="METHYLMALONYL-COA MUTASE, MITOCHONDRIAL-RELATED"/>
    <property type="match status" value="1"/>
</dbReference>
<evidence type="ECO:0000256" key="5">
    <source>
        <dbReference type="ARBA" id="ARBA00023235"/>
    </source>
</evidence>
<accession>A0AAV2SEG6</accession>
<dbReference type="InterPro" id="IPR058549">
    <property type="entry name" value="MeMalonylCoA_mutase_a/b_site"/>
</dbReference>
<dbReference type="EC" id="5.4.99.2" evidence="3"/>
<evidence type="ECO:0000313" key="9">
    <source>
        <dbReference type="Proteomes" id="UP001497623"/>
    </source>
</evidence>
<evidence type="ECO:0000256" key="2">
    <source>
        <dbReference type="ARBA" id="ARBA00008465"/>
    </source>
</evidence>
<dbReference type="GO" id="GO:0004494">
    <property type="term" value="F:methylmalonyl-CoA mutase activity"/>
    <property type="evidence" value="ECO:0007669"/>
    <property type="project" value="TreeGrafter"/>
</dbReference>
<comment type="caution">
    <text evidence="8">The sequence shown here is derived from an EMBL/GenBank/DDBJ whole genome shotgun (WGS) entry which is preliminary data.</text>
</comment>
<feature type="domain" description="Methylmalonyl-CoA mutase alpha/beta chain catalytic" evidence="7">
    <location>
        <begin position="258"/>
        <end position="367"/>
    </location>
</feature>
<comment type="similarity">
    <text evidence="2">Belongs to the methylmalonyl-CoA mutase family.</text>
</comment>
<dbReference type="Gene3D" id="3.20.20.240">
    <property type="entry name" value="Methylmalonyl-CoA mutase"/>
    <property type="match status" value="1"/>
</dbReference>
<dbReference type="EMBL" id="CAXKWB010057992">
    <property type="protein sequence ID" value="CAL4180142.1"/>
    <property type="molecule type" value="Genomic_DNA"/>
</dbReference>
<protein>
    <recommendedName>
        <fullName evidence="3">methylmalonyl-CoA mutase</fullName>
        <ecNumber evidence="3">5.4.99.2</ecNumber>
    </recommendedName>
</protein>
<dbReference type="PANTHER" id="PTHR48101:SF4">
    <property type="entry name" value="METHYLMALONYL-COA MUTASE, MITOCHONDRIAL"/>
    <property type="match status" value="1"/>
</dbReference>
<proteinExistence type="inferred from homology"/>
<comment type="cofactor">
    <cofactor evidence="1">
        <name>adenosylcob(III)alamin</name>
        <dbReference type="ChEBI" id="CHEBI:18408"/>
    </cofactor>
</comment>
<organism evidence="8 9">
    <name type="scientific">Meganyctiphanes norvegica</name>
    <name type="common">Northern krill</name>
    <name type="synonym">Thysanopoda norvegica</name>
    <dbReference type="NCBI Taxonomy" id="48144"/>
    <lineage>
        <taxon>Eukaryota</taxon>
        <taxon>Metazoa</taxon>
        <taxon>Ecdysozoa</taxon>
        <taxon>Arthropoda</taxon>
        <taxon>Crustacea</taxon>
        <taxon>Multicrustacea</taxon>
        <taxon>Malacostraca</taxon>
        <taxon>Eumalacostraca</taxon>
        <taxon>Eucarida</taxon>
        <taxon>Euphausiacea</taxon>
        <taxon>Euphausiidae</taxon>
        <taxon>Meganyctiphanes</taxon>
    </lineage>
</organism>
<evidence type="ECO:0000256" key="1">
    <source>
        <dbReference type="ARBA" id="ARBA00001922"/>
    </source>
</evidence>
<name>A0AAV2SEG6_MEGNR</name>
<dbReference type="InterPro" id="IPR006099">
    <property type="entry name" value="MeMalonylCoA_mutase_a/b_cat"/>
</dbReference>
<keyword evidence="9" id="KW-1185">Reference proteome</keyword>
<gene>
    <name evidence="8" type="ORF">MNOR_LOCUS35278</name>
</gene>
<dbReference type="PROSITE" id="PS00544">
    <property type="entry name" value="METMALONYL_COA_MUTASE"/>
    <property type="match status" value="1"/>
</dbReference>